<accession>A0A395M5P6</accession>
<evidence type="ECO:0000313" key="3">
    <source>
        <dbReference type="Proteomes" id="UP000265631"/>
    </source>
</evidence>
<dbReference type="PANTHER" id="PTHR33112">
    <property type="entry name" value="DOMAIN PROTEIN, PUTATIVE-RELATED"/>
    <property type="match status" value="1"/>
</dbReference>
<dbReference type="PANTHER" id="PTHR33112:SF9">
    <property type="entry name" value="HETEROKARYON INCOMPATIBILITY DOMAIN-CONTAINING PROTEIN"/>
    <property type="match status" value="1"/>
</dbReference>
<organism evidence="2 3">
    <name type="scientific">Fusarium flagelliforme</name>
    <dbReference type="NCBI Taxonomy" id="2675880"/>
    <lineage>
        <taxon>Eukaryota</taxon>
        <taxon>Fungi</taxon>
        <taxon>Dikarya</taxon>
        <taxon>Ascomycota</taxon>
        <taxon>Pezizomycotina</taxon>
        <taxon>Sordariomycetes</taxon>
        <taxon>Hypocreomycetidae</taxon>
        <taxon>Hypocreales</taxon>
        <taxon>Nectriaceae</taxon>
        <taxon>Fusarium</taxon>
        <taxon>Fusarium incarnatum-equiseti species complex</taxon>
    </lineage>
</organism>
<keyword evidence="3" id="KW-1185">Reference proteome</keyword>
<protein>
    <recommendedName>
        <fullName evidence="1">Heterokaryon incompatibility domain-containing protein</fullName>
    </recommendedName>
</protein>
<sequence length="565" mass="64578">MGILNILPVIANESDERRFEDYKARCRDIPNRAASGGLEKITHMASNWLEECRQGHLCCKVSRNADQEKVLPTRLIDVGLDKQQPKLISPDYNLLDLEYSILSYAWGPATDFAKTTSSNLQAMSQSLPWDGLPKTVQDAIVLTRKLGVGYLWVDALCILQSEGPDDMKHRKDWSYEAERFGHYYQNALLTISATGAISSHEGLFLPRSDMILSPKSVSLQHIDLTLRSFIPSWETELEFPPLASRGWALQERFLSKRILHFGQSLILWECQESRATELDPAGLDPRGPEGRYRSTPSQFLSTFRNLDSEEVSLNILMHQWLDFVSIYSRADFSYYSDRLPALSGIANIIQKKIKQRYIAGLWEPAFTQGLMWNSGRPATGGHLETEQSKTDEQQLKVPSWSWAANRHRVFFSVLPCWKLVCKIEECDVKSRGSETSGQLLSWRLRLRGSFQRLNLSDMGLERHDDARFNLFESSRACAPMYVYLDSPTGSQIPDRAYPCLLVGLSNRYTKDKEKDEDERRAHALVLQSTGRLSESVEQYRRIGTLDIMLKDWKAENPEERAIELV</sequence>
<evidence type="ECO:0000313" key="2">
    <source>
        <dbReference type="EMBL" id="RFN43156.1"/>
    </source>
</evidence>
<dbReference type="AlphaFoldDB" id="A0A395M5P6"/>
<dbReference type="InterPro" id="IPR010730">
    <property type="entry name" value="HET"/>
</dbReference>
<evidence type="ECO:0000259" key="1">
    <source>
        <dbReference type="Pfam" id="PF06985"/>
    </source>
</evidence>
<reference evidence="2 3" key="1">
    <citation type="journal article" date="2018" name="PLoS Pathog.">
        <title>Evolution of structural diversity of trichothecenes, a family of toxins produced by plant pathogenic and entomopathogenic fungi.</title>
        <authorList>
            <person name="Proctor R.H."/>
            <person name="McCormick S.P."/>
            <person name="Kim H.S."/>
            <person name="Cardoza R.E."/>
            <person name="Stanley A.M."/>
            <person name="Lindo L."/>
            <person name="Kelly A."/>
            <person name="Brown D.W."/>
            <person name="Lee T."/>
            <person name="Vaughan M.M."/>
            <person name="Alexander N.J."/>
            <person name="Busman M."/>
            <person name="Gutierrez S."/>
        </authorList>
    </citation>
    <scope>NUCLEOTIDE SEQUENCE [LARGE SCALE GENOMIC DNA]</scope>
    <source>
        <strain evidence="2 3">NRRL 13405</strain>
    </source>
</reference>
<name>A0A395M5P6_9HYPO</name>
<proteinExistence type="predicted"/>
<gene>
    <name evidence="2" type="ORF">FIE12Z_12607</name>
</gene>
<dbReference type="STRING" id="2594813.A0A395M5P6"/>
<comment type="caution">
    <text evidence="2">The sequence shown here is derived from an EMBL/GenBank/DDBJ whole genome shotgun (WGS) entry which is preliminary data.</text>
</comment>
<dbReference type="EMBL" id="PXXK01000637">
    <property type="protein sequence ID" value="RFN43156.1"/>
    <property type="molecule type" value="Genomic_DNA"/>
</dbReference>
<feature type="domain" description="Heterokaryon incompatibility" evidence="1">
    <location>
        <begin position="99"/>
        <end position="251"/>
    </location>
</feature>
<dbReference type="Pfam" id="PF06985">
    <property type="entry name" value="HET"/>
    <property type="match status" value="1"/>
</dbReference>
<dbReference type="Proteomes" id="UP000265631">
    <property type="component" value="Unassembled WGS sequence"/>
</dbReference>